<dbReference type="GO" id="GO:0000026">
    <property type="term" value="F:alpha-1,2-mannosyltransferase activity"/>
    <property type="evidence" value="ECO:0007669"/>
    <property type="project" value="TreeGrafter"/>
</dbReference>
<evidence type="ECO:0000256" key="8">
    <source>
        <dbReference type="ARBA" id="ARBA00022989"/>
    </source>
</evidence>
<dbReference type="PANTHER" id="PTHR22760:SF2">
    <property type="entry name" value="ALPHA-1,2-MANNOSYLTRANSFERASE ALG9"/>
    <property type="match status" value="1"/>
</dbReference>
<keyword evidence="8 10" id="KW-1133">Transmembrane helix</keyword>
<feature type="transmembrane region" description="Helical" evidence="10">
    <location>
        <begin position="135"/>
        <end position="155"/>
    </location>
</feature>
<evidence type="ECO:0000256" key="10">
    <source>
        <dbReference type="RuleBase" id="RU363075"/>
    </source>
</evidence>
<reference evidence="11" key="1">
    <citation type="submission" date="2015-12" db="EMBL/GenBank/DDBJ databases">
        <title>De novo transcriptome assembly of four potential Pierce s Disease insect vectors from Arizona vineyards.</title>
        <authorList>
            <person name="Tassone E.E."/>
        </authorList>
    </citation>
    <scope>NUCLEOTIDE SEQUENCE</scope>
</reference>
<organism evidence="11">
    <name type="scientific">Clastoptera arizonana</name>
    <name type="common">Arizona spittle bug</name>
    <dbReference type="NCBI Taxonomy" id="38151"/>
    <lineage>
        <taxon>Eukaryota</taxon>
        <taxon>Metazoa</taxon>
        <taxon>Ecdysozoa</taxon>
        <taxon>Arthropoda</taxon>
        <taxon>Hexapoda</taxon>
        <taxon>Insecta</taxon>
        <taxon>Pterygota</taxon>
        <taxon>Neoptera</taxon>
        <taxon>Paraneoptera</taxon>
        <taxon>Hemiptera</taxon>
        <taxon>Auchenorrhyncha</taxon>
        <taxon>Cercopoidea</taxon>
        <taxon>Clastopteridae</taxon>
        <taxon>Clastoptera</taxon>
    </lineage>
</organism>
<protein>
    <recommendedName>
        <fullName evidence="10">Mannosyltransferase</fullName>
        <ecNumber evidence="10">2.4.1.-</ecNumber>
    </recommendedName>
</protein>
<feature type="transmembrane region" description="Helical" evidence="10">
    <location>
        <begin position="167"/>
        <end position="193"/>
    </location>
</feature>
<keyword evidence="5" id="KW-0808">Transferase</keyword>
<evidence type="ECO:0000313" key="11">
    <source>
        <dbReference type="EMBL" id="JAS16672.1"/>
    </source>
</evidence>
<keyword evidence="6 10" id="KW-0812">Transmembrane</keyword>
<evidence type="ECO:0000256" key="5">
    <source>
        <dbReference type="ARBA" id="ARBA00022679"/>
    </source>
</evidence>
<feature type="transmembrane region" description="Helical" evidence="10">
    <location>
        <begin position="309"/>
        <end position="333"/>
    </location>
</feature>
<comment type="subcellular location">
    <subcellularLocation>
        <location evidence="1 10">Endoplasmic reticulum membrane</location>
        <topology evidence="1 10">Multi-pass membrane protein</topology>
    </subcellularLocation>
</comment>
<name>A0A1B6CT78_9HEMI</name>
<gene>
    <name evidence="11" type="ORF">g.27202</name>
</gene>
<dbReference type="AlphaFoldDB" id="A0A1B6CT78"/>
<comment type="similarity">
    <text evidence="3 10">Belongs to the glycosyltransferase 22 family.</text>
</comment>
<dbReference type="GO" id="GO:0005789">
    <property type="term" value="C:endoplasmic reticulum membrane"/>
    <property type="evidence" value="ECO:0007669"/>
    <property type="project" value="UniProtKB-SubCell"/>
</dbReference>
<evidence type="ECO:0000256" key="6">
    <source>
        <dbReference type="ARBA" id="ARBA00022692"/>
    </source>
</evidence>
<dbReference type="GO" id="GO:0006487">
    <property type="term" value="P:protein N-linked glycosylation"/>
    <property type="evidence" value="ECO:0007669"/>
    <property type="project" value="TreeGrafter"/>
</dbReference>
<keyword evidence="7 10" id="KW-0256">Endoplasmic reticulum</keyword>
<evidence type="ECO:0000256" key="3">
    <source>
        <dbReference type="ARBA" id="ARBA00007063"/>
    </source>
</evidence>
<feature type="transmembrane region" description="Helical" evidence="10">
    <location>
        <begin position="249"/>
        <end position="267"/>
    </location>
</feature>
<dbReference type="PANTHER" id="PTHR22760">
    <property type="entry name" value="GLYCOSYLTRANSFERASE"/>
    <property type="match status" value="1"/>
</dbReference>
<evidence type="ECO:0000256" key="1">
    <source>
        <dbReference type="ARBA" id="ARBA00004477"/>
    </source>
</evidence>
<evidence type="ECO:0000256" key="4">
    <source>
        <dbReference type="ARBA" id="ARBA00022676"/>
    </source>
</evidence>
<keyword evidence="9 10" id="KW-0472">Membrane</keyword>
<proteinExistence type="inferred from homology"/>
<accession>A0A1B6CT78</accession>
<comment type="pathway">
    <text evidence="2">Protein modification; protein glycosylation.</text>
</comment>
<dbReference type="EMBL" id="GEDC01020626">
    <property type="protein sequence ID" value="JAS16672.1"/>
    <property type="molecule type" value="Transcribed_RNA"/>
</dbReference>
<dbReference type="UniPathway" id="UPA00378"/>
<evidence type="ECO:0000256" key="9">
    <source>
        <dbReference type="ARBA" id="ARBA00023136"/>
    </source>
</evidence>
<dbReference type="Pfam" id="PF03901">
    <property type="entry name" value="Glyco_transf_22"/>
    <property type="match status" value="1"/>
</dbReference>
<feature type="transmembrane region" description="Helical" evidence="10">
    <location>
        <begin position="412"/>
        <end position="432"/>
    </location>
</feature>
<feature type="transmembrane region" description="Helical" evidence="10">
    <location>
        <begin position="112"/>
        <end position="129"/>
    </location>
</feature>
<sequence>MGPAVRQRMTFPTIPQINKKDTYKKNSKKSSSGSLRKCEMYTNPSHVDIGIIFPSGDTAFKFLLSARFCAAIWSHISDCDEVYNFWEPSHYLMFGQGFQTWEYSPEYALRSYTYLMVHVVPAWIYYCILQPNKMLVFYFCRCLLGLLCSLCEVYFYKSICREFGINVARLMLLIMLFSTGMFISSTSFLPSSFSMYMTLLSMGAWFQRKYELAVFTTALSAFLSWPFAALIGVPIAIDMLWLRSDWIKFLQSCIISCFAILLPMIRIDSLYFGRLVVAPLNIVKYNVFSSHGPNLYGTEPWYFYLMNGFLNFNFIFLAALVTPFALIIVKFFVSKDKNYRNPQCIPYWLSLQPLYLWLCVFCFQPHKEERFLFPVYPLICLCGAITVDCLQKLWFKTMVRSGVHYLQHTMHIITPIMVVSCLLGLSRTFALYKGYHAPMDIFMELNKLTVEGDISTEQKINICTGKEWYRYPSSFFLPSENWHLQFLESEFRGQLPQPYSILENGSMIVPPNMNDENREEPSRYVNISTCDYLVDLDNGVETPREPNYSQQTDKWTVVKGIPFIDAARSNQLLRAFYVPIVWERYCHFHMYNLLKVKKPSKYNNSSKQF</sequence>
<feature type="transmembrane region" description="Helical" evidence="10">
    <location>
        <begin position="213"/>
        <end position="237"/>
    </location>
</feature>
<evidence type="ECO:0000256" key="7">
    <source>
        <dbReference type="ARBA" id="ARBA00022824"/>
    </source>
</evidence>
<dbReference type="InterPro" id="IPR005599">
    <property type="entry name" value="GPI_mannosylTrfase"/>
</dbReference>
<dbReference type="EC" id="2.4.1.-" evidence="10"/>
<feature type="transmembrane region" description="Helical" evidence="10">
    <location>
        <begin position="372"/>
        <end position="391"/>
    </location>
</feature>
<evidence type="ECO:0000256" key="2">
    <source>
        <dbReference type="ARBA" id="ARBA00004922"/>
    </source>
</evidence>
<keyword evidence="4 10" id="KW-0328">Glycosyltransferase</keyword>